<keyword evidence="2" id="KW-0349">Heme</keyword>
<evidence type="ECO:0000256" key="4">
    <source>
        <dbReference type="ARBA" id="ARBA00022723"/>
    </source>
</evidence>
<dbReference type="PROSITE" id="PS50255">
    <property type="entry name" value="CYTOCHROME_B5_2"/>
    <property type="match status" value="1"/>
</dbReference>
<reference evidence="10" key="1">
    <citation type="submission" date="2021-03" db="EMBL/GenBank/DDBJ databases">
        <title>Chromosome level genome of the anhydrobiotic midge Polypedilum vanderplanki.</title>
        <authorList>
            <person name="Yoshida Y."/>
            <person name="Kikawada T."/>
            <person name="Gusev O."/>
        </authorList>
    </citation>
    <scope>NUCLEOTIDE SEQUENCE</scope>
    <source>
        <strain evidence="10">NIAS01</strain>
        <tissue evidence="10">Whole body or cell culture</tissue>
    </source>
</reference>
<feature type="transmembrane region" description="Helical" evidence="8">
    <location>
        <begin position="97"/>
        <end position="118"/>
    </location>
</feature>
<dbReference type="InterPro" id="IPR001199">
    <property type="entry name" value="Cyt_B5-like_heme/steroid-bd"/>
</dbReference>
<protein>
    <recommendedName>
        <fullName evidence="9">Cytochrome b5 heme-binding domain-containing protein</fullName>
    </recommendedName>
</protein>
<evidence type="ECO:0000256" key="1">
    <source>
        <dbReference type="ARBA" id="ARBA00004370"/>
    </source>
</evidence>
<evidence type="ECO:0000256" key="5">
    <source>
        <dbReference type="ARBA" id="ARBA00023004"/>
    </source>
</evidence>
<keyword evidence="5" id="KW-0408">Iron</keyword>
<comment type="subcellular location">
    <subcellularLocation>
        <location evidence="1">Membrane</location>
    </subcellularLocation>
</comment>
<dbReference type="GO" id="GO:0046872">
    <property type="term" value="F:metal ion binding"/>
    <property type="evidence" value="ECO:0007669"/>
    <property type="project" value="UniProtKB-KW"/>
</dbReference>
<keyword evidence="3 8" id="KW-0812">Transmembrane</keyword>
<evidence type="ECO:0000313" key="10">
    <source>
        <dbReference type="EMBL" id="KAG5673608.1"/>
    </source>
</evidence>
<dbReference type="InterPro" id="IPR050668">
    <property type="entry name" value="Cytochrome_b5"/>
</dbReference>
<dbReference type="Pfam" id="PF00173">
    <property type="entry name" value="Cyt-b5"/>
    <property type="match status" value="1"/>
</dbReference>
<dbReference type="Gene3D" id="3.10.120.10">
    <property type="entry name" value="Cytochrome b5-like heme/steroid binding domain"/>
    <property type="match status" value="1"/>
</dbReference>
<proteinExistence type="inferred from homology"/>
<dbReference type="GO" id="GO:0016020">
    <property type="term" value="C:membrane"/>
    <property type="evidence" value="ECO:0007669"/>
    <property type="project" value="UniProtKB-SubCell"/>
</dbReference>
<dbReference type="InterPro" id="IPR036400">
    <property type="entry name" value="Cyt_B5-like_heme/steroid_sf"/>
</dbReference>
<keyword evidence="11" id="KW-1185">Reference proteome</keyword>
<evidence type="ECO:0000256" key="3">
    <source>
        <dbReference type="ARBA" id="ARBA00022692"/>
    </source>
</evidence>
<sequence length="121" mass="13790">MATKEFTIAEVAEHNKREDLYLIIKDEVYDLTKFAQEHPGGEEILVEYAGKESTEAFDDIGHSQDAKDIMKKYHVGTIVEDERRSNKKKQKEEQKKCLNYALSGLAIGVGLVIIYRALKSK</sequence>
<evidence type="ECO:0000256" key="6">
    <source>
        <dbReference type="ARBA" id="ARBA00023136"/>
    </source>
</evidence>
<dbReference type="PANTHER" id="PTHR19359">
    <property type="entry name" value="CYTOCHROME B5"/>
    <property type="match status" value="1"/>
</dbReference>
<comment type="similarity">
    <text evidence="7">Belongs to the cytochrome b5 family.</text>
</comment>
<accession>A0A9J6BV73</accession>
<keyword evidence="4" id="KW-0479">Metal-binding</keyword>
<evidence type="ECO:0000256" key="2">
    <source>
        <dbReference type="ARBA" id="ARBA00022617"/>
    </source>
</evidence>
<dbReference type="FunFam" id="3.10.120.10:FF:000002">
    <property type="entry name" value="Cytochrome b5 type B"/>
    <property type="match status" value="1"/>
</dbReference>
<evidence type="ECO:0000256" key="8">
    <source>
        <dbReference type="SAM" id="Phobius"/>
    </source>
</evidence>
<feature type="domain" description="Cytochrome b5 heme-binding" evidence="9">
    <location>
        <begin position="3"/>
        <end position="79"/>
    </location>
</feature>
<dbReference type="OrthoDB" id="260519at2759"/>
<organism evidence="10 11">
    <name type="scientific">Polypedilum vanderplanki</name>
    <name type="common">Sleeping chironomid midge</name>
    <dbReference type="NCBI Taxonomy" id="319348"/>
    <lineage>
        <taxon>Eukaryota</taxon>
        <taxon>Metazoa</taxon>
        <taxon>Ecdysozoa</taxon>
        <taxon>Arthropoda</taxon>
        <taxon>Hexapoda</taxon>
        <taxon>Insecta</taxon>
        <taxon>Pterygota</taxon>
        <taxon>Neoptera</taxon>
        <taxon>Endopterygota</taxon>
        <taxon>Diptera</taxon>
        <taxon>Nematocera</taxon>
        <taxon>Chironomoidea</taxon>
        <taxon>Chironomidae</taxon>
        <taxon>Chironominae</taxon>
        <taxon>Polypedilum</taxon>
        <taxon>Polypedilum</taxon>
    </lineage>
</organism>
<dbReference type="GO" id="GO:0020037">
    <property type="term" value="F:heme binding"/>
    <property type="evidence" value="ECO:0007669"/>
    <property type="project" value="TreeGrafter"/>
</dbReference>
<evidence type="ECO:0000256" key="7">
    <source>
        <dbReference type="ARBA" id="ARBA00038168"/>
    </source>
</evidence>
<dbReference type="AlphaFoldDB" id="A0A9J6BV73"/>
<keyword evidence="8" id="KW-1133">Transmembrane helix</keyword>
<evidence type="ECO:0000259" key="9">
    <source>
        <dbReference type="PROSITE" id="PS50255"/>
    </source>
</evidence>
<keyword evidence="6 8" id="KW-0472">Membrane</keyword>
<evidence type="ECO:0000313" key="11">
    <source>
        <dbReference type="Proteomes" id="UP001107558"/>
    </source>
</evidence>
<dbReference type="PRINTS" id="PR00363">
    <property type="entry name" value="CYTOCHROMEB5"/>
</dbReference>
<dbReference type="EMBL" id="JADBJN010000003">
    <property type="protein sequence ID" value="KAG5673608.1"/>
    <property type="molecule type" value="Genomic_DNA"/>
</dbReference>
<comment type="caution">
    <text evidence="10">The sequence shown here is derived from an EMBL/GenBank/DDBJ whole genome shotgun (WGS) entry which is preliminary data.</text>
</comment>
<name>A0A9J6BV73_POLVA</name>
<dbReference type="SUPFAM" id="SSF55856">
    <property type="entry name" value="Cytochrome b5-like heme/steroid binding domain"/>
    <property type="match status" value="1"/>
</dbReference>
<dbReference type="Proteomes" id="UP001107558">
    <property type="component" value="Chromosome 3"/>
</dbReference>
<gene>
    <name evidence="10" type="ORF">PVAND_003638</name>
</gene>
<dbReference type="SMART" id="SM01117">
    <property type="entry name" value="Cyt-b5"/>
    <property type="match status" value="1"/>
</dbReference>
<dbReference type="PANTHER" id="PTHR19359:SF14">
    <property type="entry name" value="CYTOCHROME B5 A"/>
    <property type="match status" value="1"/>
</dbReference>